<reference evidence="1 2" key="1">
    <citation type="submission" date="2020-04" db="EMBL/GenBank/DDBJ databases">
        <title>A novel species of genus Lactobacillus that was isolated from fermented food Zha-chili.</title>
        <authorList>
            <person name="Zhang Z."/>
        </authorList>
    </citation>
    <scope>NUCLEOTIDE SEQUENCE [LARGE SCALE GENOMIC DNA]</scope>
    <source>
        <strain evidence="2">HBUAS51383</strain>
    </source>
</reference>
<protein>
    <submittedName>
        <fullName evidence="1">Uncharacterized protein</fullName>
    </submittedName>
</protein>
<proteinExistence type="predicted"/>
<organism evidence="1 2">
    <name type="scientific">Secundilactobacillus angelensis</name>
    <dbReference type="NCBI Taxonomy" id="2722706"/>
    <lineage>
        <taxon>Bacteria</taxon>
        <taxon>Bacillati</taxon>
        <taxon>Bacillota</taxon>
        <taxon>Bacilli</taxon>
        <taxon>Lactobacillales</taxon>
        <taxon>Lactobacillaceae</taxon>
        <taxon>Secundilactobacillus</taxon>
    </lineage>
</organism>
<keyword evidence="2" id="KW-1185">Reference proteome</keyword>
<evidence type="ECO:0000313" key="1">
    <source>
        <dbReference type="EMBL" id="NLR19422.1"/>
    </source>
</evidence>
<gene>
    <name evidence="1" type="ORF">HC026_11010</name>
</gene>
<evidence type="ECO:0000313" key="2">
    <source>
        <dbReference type="Proteomes" id="UP000763447"/>
    </source>
</evidence>
<dbReference type="EMBL" id="JAAXLJ010000026">
    <property type="protein sequence ID" value="NLR19422.1"/>
    <property type="molecule type" value="Genomic_DNA"/>
</dbReference>
<name>A0ABX1KZR0_9LACO</name>
<sequence length="156" mass="17554">MKTSEFIHQASKIGFRAGVNEMGYVCVLSKDSDDPNWFICIGKGATGDLSIDSIYLENQGEDFAKVMKLAIDYAFTPLAEREDEPKFRVKIFPESEITSASFLNKDGSLNNGTPDDSVFTCNEYFCFIAEHPRLAPFLHDYDPDNTDVFVPVEEDE</sequence>
<comment type="caution">
    <text evidence="1">The sequence shown here is derived from an EMBL/GenBank/DDBJ whole genome shotgun (WGS) entry which is preliminary data.</text>
</comment>
<dbReference type="Proteomes" id="UP000763447">
    <property type="component" value="Unassembled WGS sequence"/>
</dbReference>
<accession>A0ABX1KZR0</accession>
<dbReference type="RefSeq" id="WP_168925981.1">
    <property type="nucleotide sequence ID" value="NZ_JAAXLJ010000026.1"/>
</dbReference>